<dbReference type="Pfam" id="PF00004">
    <property type="entry name" value="AAA"/>
    <property type="match status" value="1"/>
</dbReference>
<comment type="caution">
    <text evidence="5">The sequence shown here is derived from an EMBL/GenBank/DDBJ whole genome shotgun (WGS) entry which is preliminary data.</text>
</comment>
<evidence type="ECO:0000256" key="3">
    <source>
        <dbReference type="ARBA" id="ARBA00022840"/>
    </source>
</evidence>
<dbReference type="InterPro" id="IPR003593">
    <property type="entry name" value="AAA+_ATPase"/>
</dbReference>
<name>A0A8J6MY47_9DELT</name>
<evidence type="ECO:0000259" key="4">
    <source>
        <dbReference type="SMART" id="SM00382"/>
    </source>
</evidence>
<dbReference type="InterPro" id="IPR027417">
    <property type="entry name" value="P-loop_NTPase"/>
</dbReference>
<dbReference type="PANTHER" id="PTHR23073">
    <property type="entry name" value="26S PROTEASOME REGULATORY SUBUNIT"/>
    <property type="match status" value="1"/>
</dbReference>
<proteinExistence type="inferred from homology"/>
<dbReference type="Proteomes" id="UP000650524">
    <property type="component" value="Unassembled WGS sequence"/>
</dbReference>
<sequence>MASAQQLKALIKSHIEGDETHFYSIAMQMAAHEARLGHGKLAQELRALIDEAKKNKPSTSSANKPIPLAKPRGELSSLLHASYPKLRMSDMVLEKGIEERFKKIIKEQRQIVKIRSYGLTPRKKLLLIGPPGTGKTMSASVLAGELGLPLLVVRLEGLITKYMGETAAKLRIVFNAIAESRGVYLFDEFDSIGSNRGQVNEVGEIRRILNSFLQMIEQDDSDSIILAATNHPGILDYALYRRFDDVIEYSLPDKKLINRILKIRLSAFKISKLPFQRISEEAEGLSHAEACKICDDAIKDAIIYDRDKVTANDLLELVAERKKFLNKQGLDS</sequence>
<dbReference type="Gene3D" id="3.40.50.300">
    <property type="entry name" value="P-loop containing nucleotide triphosphate hydrolases"/>
    <property type="match status" value="1"/>
</dbReference>
<feature type="domain" description="AAA+ ATPase" evidence="4">
    <location>
        <begin position="121"/>
        <end position="253"/>
    </location>
</feature>
<dbReference type="SUPFAM" id="SSF52540">
    <property type="entry name" value="P-loop containing nucleoside triphosphate hydrolases"/>
    <property type="match status" value="1"/>
</dbReference>
<reference evidence="5 6" key="1">
    <citation type="submission" date="2020-08" db="EMBL/GenBank/DDBJ databases">
        <title>Bridging the membrane lipid divide: bacteria of the FCB group superphylum have the potential to synthesize archaeal ether lipids.</title>
        <authorList>
            <person name="Villanueva L."/>
            <person name="Von Meijenfeldt F.A.B."/>
            <person name="Westbye A.B."/>
            <person name="Yadav S."/>
            <person name="Hopmans E.C."/>
            <person name="Dutilh B.E."/>
            <person name="Sinninghe Damste J.S."/>
        </authorList>
    </citation>
    <scope>NUCLEOTIDE SEQUENCE [LARGE SCALE GENOMIC DNA]</scope>
    <source>
        <strain evidence="5">NIOZ-UU27</strain>
    </source>
</reference>
<dbReference type="SMART" id="SM00382">
    <property type="entry name" value="AAA"/>
    <property type="match status" value="1"/>
</dbReference>
<protein>
    <submittedName>
        <fullName evidence="5">ATP-binding protein</fullName>
    </submittedName>
</protein>
<evidence type="ECO:0000256" key="2">
    <source>
        <dbReference type="ARBA" id="ARBA00022741"/>
    </source>
</evidence>
<keyword evidence="2" id="KW-0547">Nucleotide-binding</keyword>
<dbReference type="InterPro" id="IPR003959">
    <property type="entry name" value="ATPase_AAA_core"/>
</dbReference>
<dbReference type="GO" id="GO:0016887">
    <property type="term" value="F:ATP hydrolysis activity"/>
    <property type="evidence" value="ECO:0007669"/>
    <property type="project" value="InterPro"/>
</dbReference>
<accession>A0A8J6MY47</accession>
<organism evidence="5 6">
    <name type="scientific">Candidatus Desulfacyla euxinica</name>
    <dbReference type="NCBI Taxonomy" id="2841693"/>
    <lineage>
        <taxon>Bacteria</taxon>
        <taxon>Deltaproteobacteria</taxon>
        <taxon>Candidatus Desulfacyla</taxon>
    </lineage>
</organism>
<evidence type="ECO:0000256" key="1">
    <source>
        <dbReference type="ARBA" id="ARBA00006914"/>
    </source>
</evidence>
<dbReference type="CDD" id="cd19481">
    <property type="entry name" value="RecA-like_protease"/>
    <property type="match status" value="1"/>
</dbReference>
<dbReference type="EMBL" id="JACNJD010000175">
    <property type="protein sequence ID" value="MBC8176940.1"/>
    <property type="molecule type" value="Genomic_DNA"/>
</dbReference>
<evidence type="ECO:0000313" key="6">
    <source>
        <dbReference type="Proteomes" id="UP000650524"/>
    </source>
</evidence>
<comment type="similarity">
    <text evidence="1">Belongs to the AAA ATPase family.</text>
</comment>
<keyword evidence="3 5" id="KW-0067">ATP-binding</keyword>
<gene>
    <name evidence="5" type="ORF">H8E19_06000</name>
</gene>
<dbReference type="InterPro" id="IPR050221">
    <property type="entry name" value="26S_Proteasome_ATPase"/>
</dbReference>
<dbReference type="AlphaFoldDB" id="A0A8J6MY47"/>
<evidence type="ECO:0000313" key="5">
    <source>
        <dbReference type="EMBL" id="MBC8176940.1"/>
    </source>
</evidence>
<dbReference type="GO" id="GO:0005524">
    <property type="term" value="F:ATP binding"/>
    <property type="evidence" value="ECO:0007669"/>
    <property type="project" value="UniProtKB-KW"/>
</dbReference>